<dbReference type="Proteomes" id="UP001145114">
    <property type="component" value="Unassembled WGS sequence"/>
</dbReference>
<organism evidence="1 2">
    <name type="scientific">Spiromyces aspiralis</name>
    <dbReference type="NCBI Taxonomy" id="68401"/>
    <lineage>
        <taxon>Eukaryota</taxon>
        <taxon>Fungi</taxon>
        <taxon>Fungi incertae sedis</taxon>
        <taxon>Zoopagomycota</taxon>
        <taxon>Kickxellomycotina</taxon>
        <taxon>Kickxellomycetes</taxon>
        <taxon>Kickxellales</taxon>
        <taxon>Kickxellaceae</taxon>
        <taxon>Spiromyces</taxon>
    </lineage>
</organism>
<sequence length="80" mass="8946">MSGFNPFGFGGGFGFGGPGSSVETYKKKLRPYTQRPNISGLKSEANYGNKIYLPHKILEDLVRLNIEYPMLFRITNTRTG</sequence>
<feature type="non-terminal residue" evidence="1">
    <location>
        <position position="80"/>
    </location>
</feature>
<evidence type="ECO:0000313" key="2">
    <source>
        <dbReference type="Proteomes" id="UP001145114"/>
    </source>
</evidence>
<protein>
    <submittedName>
        <fullName evidence="1">Uncharacterized protein</fullName>
    </submittedName>
</protein>
<accession>A0ACC1HIH6</accession>
<reference evidence="1" key="1">
    <citation type="submission" date="2022-06" db="EMBL/GenBank/DDBJ databases">
        <title>Phylogenomic reconstructions and comparative analyses of Kickxellomycotina fungi.</title>
        <authorList>
            <person name="Reynolds N.K."/>
            <person name="Stajich J.E."/>
            <person name="Barry K."/>
            <person name="Grigoriev I.V."/>
            <person name="Crous P."/>
            <person name="Smith M.E."/>
        </authorList>
    </citation>
    <scope>NUCLEOTIDE SEQUENCE</scope>
    <source>
        <strain evidence="1">RSA 2271</strain>
    </source>
</reference>
<keyword evidence="2" id="KW-1185">Reference proteome</keyword>
<gene>
    <name evidence="1" type="ORF">EV182_000475</name>
</gene>
<name>A0ACC1HIH6_9FUNG</name>
<dbReference type="EMBL" id="JAMZIH010005163">
    <property type="protein sequence ID" value="KAJ1675840.1"/>
    <property type="molecule type" value="Genomic_DNA"/>
</dbReference>
<evidence type="ECO:0000313" key="1">
    <source>
        <dbReference type="EMBL" id="KAJ1675840.1"/>
    </source>
</evidence>
<proteinExistence type="predicted"/>
<comment type="caution">
    <text evidence="1">The sequence shown here is derived from an EMBL/GenBank/DDBJ whole genome shotgun (WGS) entry which is preliminary data.</text>
</comment>